<sequence>MLTPTSNDSAENFDFLEGDVKKTMVNGIPAIEFSERIQQILFKDMETTVVLKLLVSQVIVNGELQWVEYQVLPTICFSCGKYGHLKEQCTSPAAEKISVSREVSGNTELVDSMLGGEGSVFGLWMVVEQKSRRGQKDLRNQKGENQGKARLGSRFSVLNKKESQDLRDGVLEDRISGGDAKEIKNAEKVNGDGLIKEVVEDLGLHLVGIITKDLANRQVNKGGPRESVAGILFMGSWSTKDQYFDAEGFPVGPQE</sequence>
<evidence type="ECO:0000256" key="1">
    <source>
        <dbReference type="PROSITE-ProRule" id="PRU00047"/>
    </source>
</evidence>
<evidence type="ECO:0000313" key="4">
    <source>
        <dbReference type="Proteomes" id="UP000593568"/>
    </source>
</evidence>
<proteinExistence type="predicted"/>
<keyword evidence="1" id="KW-0479">Metal-binding</keyword>
<evidence type="ECO:0000259" key="2">
    <source>
        <dbReference type="PROSITE" id="PS50158"/>
    </source>
</evidence>
<dbReference type="InterPro" id="IPR001878">
    <property type="entry name" value="Znf_CCHC"/>
</dbReference>
<comment type="caution">
    <text evidence="3">The sequence shown here is derived from an EMBL/GenBank/DDBJ whole genome shotgun (WGS) entry which is preliminary data.</text>
</comment>
<dbReference type="GO" id="GO:0003676">
    <property type="term" value="F:nucleic acid binding"/>
    <property type="evidence" value="ECO:0007669"/>
    <property type="project" value="InterPro"/>
</dbReference>
<dbReference type="PROSITE" id="PS50158">
    <property type="entry name" value="ZF_CCHC"/>
    <property type="match status" value="1"/>
</dbReference>
<dbReference type="SMART" id="SM00343">
    <property type="entry name" value="ZnF_C2HC"/>
    <property type="match status" value="1"/>
</dbReference>
<evidence type="ECO:0000313" key="3">
    <source>
        <dbReference type="EMBL" id="MBA0777845.1"/>
    </source>
</evidence>
<keyword evidence="1" id="KW-0862">Zinc</keyword>
<dbReference type="Proteomes" id="UP000593568">
    <property type="component" value="Unassembled WGS sequence"/>
</dbReference>
<organism evidence="3 4">
    <name type="scientific">Gossypium trilobum</name>
    <dbReference type="NCBI Taxonomy" id="34281"/>
    <lineage>
        <taxon>Eukaryota</taxon>
        <taxon>Viridiplantae</taxon>
        <taxon>Streptophyta</taxon>
        <taxon>Embryophyta</taxon>
        <taxon>Tracheophyta</taxon>
        <taxon>Spermatophyta</taxon>
        <taxon>Magnoliopsida</taxon>
        <taxon>eudicotyledons</taxon>
        <taxon>Gunneridae</taxon>
        <taxon>Pentapetalae</taxon>
        <taxon>rosids</taxon>
        <taxon>malvids</taxon>
        <taxon>Malvales</taxon>
        <taxon>Malvaceae</taxon>
        <taxon>Malvoideae</taxon>
        <taxon>Gossypium</taxon>
    </lineage>
</organism>
<accession>A0A7J9EZK4</accession>
<keyword evidence="1" id="KW-0863">Zinc-finger</keyword>
<dbReference type="AlphaFoldDB" id="A0A7J9EZK4"/>
<reference evidence="3 4" key="1">
    <citation type="journal article" date="2019" name="Genome Biol. Evol.">
        <title>Insights into the evolution of the New World diploid cottons (Gossypium, subgenus Houzingenia) based on genome sequencing.</title>
        <authorList>
            <person name="Grover C.E."/>
            <person name="Arick M.A. 2nd"/>
            <person name="Thrash A."/>
            <person name="Conover J.L."/>
            <person name="Sanders W.S."/>
            <person name="Peterson D.G."/>
            <person name="Frelichowski J.E."/>
            <person name="Scheffler J.A."/>
            <person name="Scheffler B.E."/>
            <person name="Wendel J.F."/>
        </authorList>
    </citation>
    <scope>NUCLEOTIDE SEQUENCE [LARGE SCALE GENOMIC DNA]</scope>
    <source>
        <strain evidence="3">8</strain>
        <tissue evidence="3">Leaf</tissue>
    </source>
</reference>
<keyword evidence="4" id="KW-1185">Reference proteome</keyword>
<dbReference type="EMBL" id="JABEZW010000010">
    <property type="protein sequence ID" value="MBA0777845.1"/>
    <property type="molecule type" value="Genomic_DNA"/>
</dbReference>
<name>A0A7J9EZK4_9ROSI</name>
<feature type="domain" description="CCHC-type" evidence="2">
    <location>
        <begin position="76"/>
        <end position="91"/>
    </location>
</feature>
<dbReference type="GO" id="GO:0008270">
    <property type="term" value="F:zinc ion binding"/>
    <property type="evidence" value="ECO:0007669"/>
    <property type="project" value="UniProtKB-KW"/>
</dbReference>
<gene>
    <name evidence="3" type="ORF">Gotri_005813</name>
</gene>
<protein>
    <recommendedName>
        <fullName evidence="2">CCHC-type domain-containing protein</fullName>
    </recommendedName>
</protein>